<name>A0A2S2KNZ4_9ARCH</name>
<keyword evidence="2" id="KW-0378">Hydrolase</keyword>
<sequence length="453" mass="53258">MEIFAVENNLKFEGEEKIDQVVKLLRKFYNFVTLRKTEEILLYNGKIYDNIQAETVIKEKTEKLIPNCTTHNRHEVINKIKAQTFVDLEKFDADPNLITVENGILNLQTLKLEPHTPNHLSRVLLPVEFHKPKSTNIEKNLKNTLFWKYLKSSFTVKRRFRIEDFETVLEITASPIIKRHIDEKAFMFLGNGENGKSVLLFYIKSYLGENNVSSISLHDIAENKFMRANLAGMSANIFPDLEENELRNAGKIKAIISNEGIEVEKKYQQGFTLYPFAKLMFSCNRFPKVFDQSQGFFRRWIIVKWERDFENDPERIEYLKESLAENQEEKNKVFSNLVLIAHKLNKVGKFTHTKNWKTIQREWSENADPIDEFNSSYILDSESHKTKKETYHFYKEIMLEKGQTPKGMGQFSKAFSEWHDEDRIEIDGRVQRVWLNISFKMPKQETLATVDTT</sequence>
<protein>
    <recommendedName>
        <fullName evidence="4">SF3 helicase domain-containing protein</fullName>
    </recommendedName>
</protein>
<dbReference type="Gene3D" id="3.40.50.300">
    <property type="entry name" value="P-loop containing nucleotide triphosphate hydrolases"/>
    <property type="match status" value="1"/>
</dbReference>
<dbReference type="SUPFAM" id="SSF52540">
    <property type="entry name" value="P-loop containing nucleoside triphosphate hydrolases"/>
    <property type="match status" value="1"/>
</dbReference>
<dbReference type="Pfam" id="PF19263">
    <property type="entry name" value="DUF5906"/>
    <property type="match status" value="1"/>
</dbReference>
<dbReference type="Pfam" id="PF08706">
    <property type="entry name" value="D5_N"/>
    <property type="match status" value="1"/>
</dbReference>
<dbReference type="InterPro" id="IPR027417">
    <property type="entry name" value="P-loop_NTPase"/>
</dbReference>
<dbReference type="NCBIfam" id="TIGR01613">
    <property type="entry name" value="primase_Cterm"/>
    <property type="match status" value="1"/>
</dbReference>
<evidence type="ECO:0000256" key="1">
    <source>
        <dbReference type="ARBA" id="ARBA00022741"/>
    </source>
</evidence>
<evidence type="ECO:0000313" key="6">
    <source>
        <dbReference type="Proteomes" id="UP000245829"/>
    </source>
</evidence>
<dbReference type="InterPro" id="IPR014818">
    <property type="entry name" value="Phage/plasmid_primase_P4_C"/>
</dbReference>
<evidence type="ECO:0000256" key="2">
    <source>
        <dbReference type="ARBA" id="ARBA00022801"/>
    </source>
</evidence>
<feature type="domain" description="SF3 helicase" evidence="4">
    <location>
        <begin position="163"/>
        <end position="318"/>
    </location>
</feature>
<dbReference type="EMBL" id="BGKI01000001">
    <property type="protein sequence ID" value="GBH33366.1"/>
    <property type="molecule type" value="Genomic_DNA"/>
</dbReference>
<dbReference type="InterPro" id="IPR006500">
    <property type="entry name" value="Helicase_put_C_phage/plasmid"/>
</dbReference>
<evidence type="ECO:0000256" key="3">
    <source>
        <dbReference type="ARBA" id="ARBA00022840"/>
    </source>
</evidence>
<dbReference type="GO" id="GO:0016787">
    <property type="term" value="F:hydrolase activity"/>
    <property type="evidence" value="ECO:0007669"/>
    <property type="project" value="UniProtKB-KW"/>
</dbReference>
<dbReference type="GO" id="GO:0005524">
    <property type="term" value="F:ATP binding"/>
    <property type="evidence" value="ECO:0007669"/>
    <property type="project" value="UniProtKB-KW"/>
</dbReference>
<dbReference type="SMART" id="SM00885">
    <property type="entry name" value="D5_N"/>
    <property type="match status" value="1"/>
</dbReference>
<dbReference type="InterPro" id="IPR051620">
    <property type="entry name" value="ORF904-like_C"/>
</dbReference>
<dbReference type="PROSITE" id="PS51206">
    <property type="entry name" value="SF3_HELICASE_1"/>
    <property type="match status" value="1"/>
</dbReference>
<dbReference type="Proteomes" id="UP000245829">
    <property type="component" value="Unassembled WGS sequence"/>
</dbReference>
<dbReference type="PANTHER" id="PTHR35372">
    <property type="entry name" value="ATP BINDING PROTEIN-RELATED"/>
    <property type="match status" value="1"/>
</dbReference>
<proteinExistence type="predicted"/>
<gene>
    <name evidence="5" type="ORF">NZNM25_01570</name>
</gene>
<reference evidence="5 6" key="1">
    <citation type="submission" date="2018-05" db="EMBL/GenBank/DDBJ databases">
        <title>genome sequencing of Nitrosopumilus sp. NM25.</title>
        <authorList>
            <person name="Mori K."/>
            <person name="Nakagawa T."/>
        </authorList>
    </citation>
    <scope>NUCLEOTIDE SEQUENCE [LARGE SCALE GENOMIC DNA]</scope>
    <source>
        <strain evidence="5 6">NM25</strain>
    </source>
</reference>
<evidence type="ECO:0000259" key="4">
    <source>
        <dbReference type="PROSITE" id="PS51206"/>
    </source>
</evidence>
<dbReference type="InterPro" id="IPR045455">
    <property type="entry name" value="NrS-1_pol-like_helicase"/>
</dbReference>
<organism evidence="5 6">
    <name type="scientific">Nitrosopumilus zosterae</name>
    <dbReference type="NCBI Taxonomy" id="718286"/>
    <lineage>
        <taxon>Archaea</taxon>
        <taxon>Nitrososphaerota</taxon>
        <taxon>Nitrososphaeria</taxon>
        <taxon>Nitrosopumilales</taxon>
        <taxon>Nitrosopumilaceae</taxon>
        <taxon>Nitrosopumilus</taxon>
    </lineage>
</organism>
<keyword evidence="3" id="KW-0067">ATP-binding</keyword>
<dbReference type="PANTHER" id="PTHR35372:SF2">
    <property type="entry name" value="SF3 HELICASE DOMAIN-CONTAINING PROTEIN"/>
    <property type="match status" value="1"/>
</dbReference>
<dbReference type="AlphaFoldDB" id="A0A2S2KNZ4"/>
<evidence type="ECO:0000313" key="5">
    <source>
        <dbReference type="EMBL" id="GBH33366.1"/>
    </source>
</evidence>
<dbReference type="InterPro" id="IPR014015">
    <property type="entry name" value="Helicase_SF3_DNA-vir"/>
</dbReference>
<keyword evidence="1" id="KW-0547">Nucleotide-binding</keyword>
<keyword evidence="6" id="KW-1185">Reference proteome</keyword>
<accession>A0A2S2KNZ4</accession>
<comment type="caution">
    <text evidence="5">The sequence shown here is derived from an EMBL/GenBank/DDBJ whole genome shotgun (WGS) entry which is preliminary data.</text>
</comment>